<name>A0A814H554_9BILA</name>
<protein>
    <submittedName>
        <fullName evidence="1">Uncharacterized protein</fullName>
    </submittedName>
</protein>
<comment type="caution">
    <text evidence="1">The sequence shown here is derived from an EMBL/GenBank/DDBJ whole genome shotgun (WGS) entry which is preliminary data.</text>
</comment>
<keyword evidence="2" id="KW-1185">Reference proteome</keyword>
<proteinExistence type="predicted"/>
<evidence type="ECO:0000313" key="2">
    <source>
        <dbReference type="Proteomes" id="UP000663879"/>
    </source>
</evidence>
<sequence length="101" mass="12166">MVEINEVWHWEKLGLLFEVYVDMFLKGKQEADGYPENVKTEEKKKDYIKDYYDREGVQLDADKIQKNKAIITMQIFLTIIHNADFSHYVQVFYLTNENMHE</sequence>
<dbReference type="PANTHER" id="PTHR33568">
    <property type="entry name" value="DNA POLYMERASE"/>
    <property type="match status" value="1"/>
</dbReference>
<reference evidence="1" key="1">
    <citation type="submission" date="2021-02" db="EMBL/GenBank/DDBJ databases">
        <authorList>
            <person name="Nowell W R."/>
        </authorList>
    </citation>
    <scope>NUCLEOTIDE SEQUENCE</scope>
    <source>
        <strain evidence="1">Ploen Becks lab</strain>
    </source>
</reference>
<dbReference type="Proteomes" id="UP000663879">
    <property type="component" value="Unassembled WGS sequence"/>
</dbReference>
<dbReference type="EMBL" id="CAJNOC010003997">
    <property type="protein sequence ID" value="CAF1005871.1"/>
    <property type="molecule type" value="Genomic_DNA"/>
</dbReference>
<dbReference type="AlphaFoldDB" id="A0A814H554"/>
<accession>A0A814H554</accession>
<dbReference type="PANTHER" id="PTHR33568:SF3">
    <property type="entry name" value="DNA-DIRECTED DNA POLYMERASE"/>
    <property type="match status" value="1"/>
</dbReference>
<gene>
    <name evidence="1" type="ORF">OXX778_LOCUS16646</name>
</gene>
<evidence type="ECO:0000313" key="1">
    <source>
        <dbReference type="EMBL" id="CAF1005871.1"/>
    </source>
</evidence>
<organism evidence="1 2">
    <name type="scientific">Brachionus calyciflorus</name>
    <dbReference type="NCBI Taxonomy" id="104777"/>
    <lineage>
        <taxon>Eukaryota</taxon>
        <taxon>Metazoa</taxon>
        <taxon>Spiralia</taxon>
        <taxon>Gnathifera</taxon>
        <taxon>Rotifera</taxon>
        <taxon>Eurotatoria</taxon>
        <taxon>Monogononta</taxon>
        <taxon>Pseudotrocha</taxon>
        <taxon>Ploima</taxon>
        <taxon>Brachionidae</taxon>
        <taxon>Brachionus</taxon>
    </lineage>
</organism>